<name>A0ABV2TSL1_9FLAO</name>
<protein>
    <submittedName>
        <fullName evidence="1">Dodecin family protein</fullName>
    </submittedName>
</protein>
<sequence length="67" mass="7494">MSVLKVIEILGNSKTSFEDAVQNVITEASKSVKDIKSVYVQEMQVSVKDNKIAEYRVNTKVTFGIKN</sequence>
<proteinExistence type="predicted"/>
<dbReference type="InterPro" id="IPR009923">
    <property type="entry name" value="Dodecin"/>
</dbReference>
<dbReference type="Gene3D" id="3.30.1660.10">
    <property type="entry name" value="Flavin-binding protein dodecin"/>
    <property type="match status" value="1"/>
</dbReference>
<keyword evidence="2" id="KW-1185">Reference proteome</keyword>
<accession>A0ABV2TSL1</accession>
<dbReference type="EMBL" id="JBEWYP010000001">
    <property type="protein sequence ID" value="MET7028256.1"/>
    <property type="molecule type" value="Genomic_DNA"/>
</dbReference>
<dbReference type="Proteomes" id="UP001549773">
    <property type="component" value="Unassembled WGS sequence"/>
</dbReference>
<comment type="caution">
    <text evidence="1">The sequence shown here is derived from an EMBL/GenBank/DDBJ whole genome shotgun (WGS) entry which is preliminary data.</text>
</comment>
<dbReference type="PANTHER" id="PTHR39324:SF1">
    <property type="entry name" value="CALCIUM DODECIN"/>
    <property type="match status" value="1"/>
</dbReference>
<dbReference type="SUPFAM" id="SSF89807">
    <property type="entry name" value="Dodecin-like"/>
    <property type="match status" value="1"/>
</dbReference>
<dbReference type="PANTHER" id="PTHR39324">
    <property type="entry name" value="CALCIUM DODECIN"/>
    <property type="match status" value="1"/>
</dbReference>
<dbReference type="InterPro" id="IPR025543">
    <property type="entry name" value="Dodecin-like"/>
</dbReference>
<evidence type="ECO:0000313" key="1">
    <source>
        <dbReference type="EMBL" id="MET7028256.1"/>
    </source>
</evidence>
<organism evidence="1 2">
    <name type="scientific">Sediminicola luteus</name>
    <dbReference type="NCBI Taxonomy" id="319238"/>
    <lineage>
        <taxon>Bacteria</taxon>
        <taxon>Pseudomonadati</taxon>
        <taxon>Bacteroidota</taxon>
        <taxon>Flavobacteriia</taxon>
        <taxon>Flavobacteriales</taxon>
        <taxon>Flavobacteriaceae</taxon>
        <taxon>Sediminicola</taxon>
    </lineage>
</organism>
<evidence type="ECO:0000313" key="2">
    <source>
        <dbReference type="Proteomes" id="UP001549773"/>
    </source>
</evidence>
<dbReference type="InterPro" id="IPR036694">
    <property type="entry name" value="Dodecin-like_sf"/>
</dbReference>
<reference evidence="1 2" key="1">
    <citation type="submission" date="2024-07" db="EMBL/GenBank/DDBJ databases">
        <title>The genome sequence of type strain Sediminicola luteus GDMCC 1.2596T.</title>
        <authorList>
            <person name="Liu Y."/>
        </authorList>
    </citation>
    <scope>NUCLEOTIDE SEQUENCE [LARGE SCALE GENOMIC DNA]</scope>
    <source>
        <strain evidence="1 2">GDMCC 1.2596</strain>
    </source>
</reference>
<dbReference type="Pfam" id="PF07311">
    <property type="entry name" value="Dodecin"/>
    <property type="match status" value="1"/>
</dbReference>
<gene>
    <name evidence="1" type="ORF">ABXZ32_02565</name>
</gene>
<dbReference type="RefSeq" id="WP_354617117.1">
    <property type="nucleotide sequence ID" value="NZ_JBEWYP010000001.1"/>
</dbReference>